<dbReference type="Proteomes" id="UP000258927">
    <property type="component" value="Chromosome"/>
</dbReference>
<dbReference type="GO" id="GO:0071111">
    <property type="term" value="F:cyclic-guanylate-specific phosphodiesterase activity"/>
    <property type="evidence" value="ECO:0007669"/>
    <property type="project" value="InterPro"/>
</dbReference>
<reference evidence="2 3" key="1">
    <citation type="submission" date="2017-05" db="EMBL/GenBank/DDBJ databases">
        <title>Genome Analysis of Maritalea myrionectae HL2708#5.</title>
        <authorList>
            <consortium name="Cotde Inc.-PKNU"/>
            <person name="Jang D."/>
            <person name="Oh H.-M."/>
        </authorList>
    </citation>
    <scope>NUCLEOTIDE SEQUENCE [LARGE SCALE GENOMIC DNA]</scope>
    <source>
        <strain evidence="2 3">HL2708#5</strain>
    </source>
</reference>
<dbReference type="SMART" id="SM00052">
    <property type="entry name" value="EAL"/>
    <property type="match status" value="1"/>
</dbReference>
<proteinExistence type="predicted"/>
<organism evidence="2 3">
    <name type="scientific">Maritalea myrionectae</name>
    <dbReference type="NCBI Taxonomy" id="454601"/>
    <lineage>
        <taxon>Bacteria</taxon>
        <taxon>Pseudomonadati</taxon>
        <taxon>Pseudomonadota</taxon>
        <taxon>Alphaproteobacteria</taxon>
        <taxon>Hyphomicrobiales</taxon>
        <taxon>Devosiaceae</taxon>
        <taxon>Maritalea</taxon>
    </lineage>
</organism>
<dbReference type="RefSeq" id="WP_117396363.1">
    <property type="nucleotide sequence ID" value="NZ_CP021330.1"/>
</dbReference>
<dbReference type="PANTHER" id="PTHR33121">
    <property type="entry name" value="CYCLIC DI-GMP PHOSPHODIESTERASE PDEF"/>
    <property type="match status" value="1"/>
</dbReference>
<evidence type="ECO:0000259" key="1">
    <source>
        <dbReference type="PROSITE" id="PS50883"/>
    </source>
</evidence>
<dbReference type="PROSITE" id="PS50883">
    <property type="entry name" value="EAL"/>
    <property type="match status" value="1"/>
</dbReference>
<dbReference type="EMBL" id="CP021330">
    <property type="protein sequence ID" value="AVX05485.1"/>
    <property type="molecule type" value="Genomic_DNA"/>
</dbReference>
<dbReference type="CDD" id="cd01948">
    <property type="entry name" value="EAL"/>
    <property type="match status" value="1"/>
</dbReference>
<dbReference type="KEGG" id="mmyr:MXMO3_02977"/>
<evidence type="ECO:0000313" key="3">
    <source>
        <dbReference type="Proteomes" id="UP000258927"/>
    </source>
</evidence>
<name>A0A2R4MHK0_9HYPH</name>
<dbReference type="AlphaFoldDB" id="A0A2R4MHK0"/>
<keyword evidence="3" id="KW-1185">Reference proteome</keyword>
<dbReference type="InterPro" id="IPR035919">
    <property type="entry name" value="EAL_sf"/>
</dbReference>
<feature type="domain" description="EAL" evidence="1">
    <location>
        <begin position="1"/>
        <end position="255"/>
    </location>
</feature>
<accession>A0A2R4MHK0</accession>
<dbReference type="SUPFAM" id="SSF141868">
    <property type="entry name" value="EAL domain-like"/>
    <property type="match status" value="1"/>
</dbReference>
<dbReference type="Pfam" id="PF00563">
    <property type="entry name" value="EAL"/>
    <property type="match status" value="1"/>
</dbReference>
<sequence>MSKYVGCNGCKDANADQFVVPFTMAFQPIVDLAKKRVWGYESLVRGQNGESAFDVLSQVTDENRYAFDQACRVKAIELAGEKMPSRSNAMLSINFLPNAVYEPKACIRATLAASAKANFSPRRLMFEFTEQEEMRDTDHVHHIVTEYRKMGFTTAIDDFGSGFSGLGLLARFQTDIIKIDMDLVRNIDKSPSRQAIVQGIMTMSNLMRFNVLAEGVETEAETRTLYKLGIDLFQGYFFAKPVVETFACEADLPALADDFAIP</sequence>
<dbReference type="Gene3D" id="3.20.20.450">
    <property type="entry name" value="EAL domain"/>
    <property type="match status" value="1"/>
</dbReference>
<protein>
    <submittedName>
        <fullName evidence="2">Blue light-and temperature-regulated antirepressor BluF</fullName>
    </submittedName>
</protein>
<evidence type="ECO:0000313" key="2">
    <source>
        <dbReference type="EMBL" id="AVX05485.1"/>
    </source>
</evidence>
<dbReference type="InterPro" id="IPR001633">
    <property type="entry name" value="EAL_dom"/>
</dbReference>
<dbReference type="InterPro" id="IPR050706">
    <property type="entry name" value="Cyclic-di-GMP_PDE-like"/>
</dbReference>
<dbReference type="STRING" id="1122213.GCA_000423365_00618"/>
<gene>
    <name evidence="2" type="ORF">MXMO3_02977</name>
</gene>
<dbReference type="PANTHER" id="PTHR33121:SF15">
    <property type="entry name" value="BLUE LIGHT- AND TEMPERATURE-REGULATED ANTIREPRESSOR BLUF"/>
    <property type="match status" value="1"/>
</dbReference>